<evidence type="ECO:0000313" key="2">
    <source>
        <dbReference type="EMBL" id="KAL2713044.1"/>
    </source>
</evidence>
<sequence>MLLFLHSVRANRGKFQIIARYEMPPDSPGAIAKPSWRFSFCLVRVRIILVPGKVSADGTEEEVEEKKAKVRQRRRMERAAYPDLG</sequence>
<protein>
    <submittedName>
        <fullName evidence="2">Uncharacterized protein</fullName>
    </submittedName>
</protein>
<feature type="region of interest" description="Disordered" evidence="1">
    <location>
        <begin position="60"/>
        <end position="85"/>
    </location>
</feature>
<comment type="caution">
    <text evidence="2">The sequence shown here is derived from an EMBL/GenBank/DDBJ whole genome shotgun (WGS) entry which is preliminary data.</text>
</comment>
<dbReference type="AlphaFoldDB" id="A0ABD1ZXE4"/>
<proteinExistence type="predicted"/>
<keyword evidence="3" id="KW-1185">Reference proteome</keyword>
<gene>
    <name evidence="2" type="ORF">V1478_017237</name>
</gene>
<evidence type="ECO:0000256" key="1">
    <source>
        <dbReference type="SAM" id="MobiDB-lite"/>
    </source>
</evidence>
<evidence type="ECO:0000313" key="3">
    <source>
        <dbReference type="Proteomes" id="UP001607302"/>
    </source>
</evidence>
<dbReference type="EMBL" id="JAUDFV010000161">
    <property type="protein sequence ID" value="KAL2713044.1"/>
    <property type="molecule type" value="Genomic_DNA"/>
</dbReference>
<name>A0ABD1ZXE4_VESSQ</name>
<organism evidence="2 3">
    <name type="scientific">Vespula squamosa</name>
    <name type="common">Southern yellow jacket</name>
    <name type="synonym">Wasp</name>
    <dbReference type="NCBI Taxonomy" id="30214"/>
    <lineage>
        <taxon>Eukaryota</taxon>
        <taxon>Metazoa</taxon>
        <taxon>Ecdysozoa</taxon>
        <taxon>Arthropoda</taxon>
        <taxon>Hexapoda</taxon>
        <taxon>Insecta</taxon>
        <taxon>Pterygota</taxon>
        <taxon>Neoptera</taxon>
        <taxon>Endopterygota</taxon>
        <taxon>Hymenoptera</taxon>
        <taxon>Apocrita</taxon>
        <taxon>Aculeata</taxon>
        <taxon>Vespoidea</taxon>
        <taxon>Vespidae</taxon>
        <taxon>Vespinae</taxon>
        <taxon>Vespula</taxon>
    </lineage>
</organism>
<accession>A0ABD1ZXE4</accession>
<reference evidence="2 3" key="1">
    <citation type="journal article" date="2024" name="Ann. Entomol. Soc. Am.">
        <title>Genomic analyses of the southern and eastern yellowjacket wasps (Hymenoptera: Vespidae) reveal evolutionary signatures of social life.</title>
        <authorList>
            <person name="Catto M.A."/>
            <person name="Caine P.B."/>
            <person name="Orr S.E."/>
            <person name="Hunt B.G."/>
            <person name="Goodisman M.A.D."/>
        </authorList>
    </citation>
    <scope>NUCLEOTIDE SEQUENCE [LARGE SCALE GENOMIC DNA]</scope>
    <source>
        <strain evidence="2">233</strain>
        <tissue evidence="2">Head and thorax</tissue>
    </source>
</reference>
<dbReference type="Proteomes" id="UP001607302">
    <property type="component" value="Unassembled WGS sequence"/>
</dbReference>